<dbReference type="AlphaFoldDB" id="A0AAJ0EL05"/>
<dbReference type="EMBL" id="JAHMHQ010000004">
    <property type="protein sequence ID" value="KAK1640435.1"/>
    <property type="molecule type" value="Genomic_DNA"/>
</dbReference>
<dbReference type="GeneID" id="85466928"/>
<sequence>MGEKVVHRMTKSWREQEERIRKVSEELKPGGGWESRGSLVKGRSVRCGAQKASIGALYGGGSVITEADEISSRQSRNTADAKPGLQQRALPSSRRTQNREEAAQEGGGEMVKKVLRSVQEPIVRSLCERERIEREDQHLGNKMVPSSSRSRCSN</sequence>
<accession>A0AAJ0EL05</accession>
<reference evidence="2" key="1">
    <citation type="submission" date="2021-06" db="EMBL/GenBank/DDBJ databases">
        <title>Comparative genomics, transcriptomics and evolutionary studies reveal genomic signatures of adaptation to plant cell wall in hemibiotrophic fungi.</title>
        <authorList>
            <consortium name="DOE Joint Genome Institute"/>
            <person name="Baroncelli R."/>
            <person name="Diaz J.F."/>
            <person name="Benocci T."/>
            <person name="Peng M."/>
            <person name="Battaglia E."/>
            <person name="Haridas S."/>
            <person name="Andreopoulos W."/>
            <person name="Labutti K."/>
            <person name="Pangilinan J."/>
            <person name="Floch G.L."/>
            <person name="Makela M.R."/>
            <person name="Henrissat B."/>
            <person name="Grigoriev I.V."/>
            <person name="Crouch J.A."/>
            <person name="De Vries R.P."/>
            <person name="Sukno S.A."/>
            <person name="Thon M.R."/>
        </authorList>
    </citation>
    <scope>NUCLEOTIDE SEQUENCE</scope>
    <source>
        <strain evidence="2">CBS 102054</strain>
    </source>
</reference>
<evidence type="ECO:0000313" key="3">
    <source>
        <dbReference type="Proteomes" id="UP001243989"/>
    </source>
</evidence>
<feature type="compositionally biased region" description="Basic and acidic residues" evidence="1">
    <location>
        <begin position="130"/>
        <end position="139"/>
    </location>
</feature>
<dbReference type="RefSeq" id="XP_060449042.1">
    <property type="nucleotide sequence ID" value="XM_060582066.1"/>
</dbReference>
<keyword evidence="3" id="KW-1185">Reference proteome</keyword>
<organism evidence="2 3">
    <name type="scientific">Colletotrichum phormii</name>
    <dbReference type="NCBI Taxonomy" id="359342"/>
    <lineage>
        <taxon>Eukaryota</taxon>
        <taxon>Fungi</taxon>
        <taxon>Dikarya</taxon>
        <taxon>Ascomycota</taxon>
        <taxon>Pezizomycotina</taxon>
        <taxon>Sordariomycetes</taxon>
        <taxon>Hypocreomycetidae</taxon>
        <taxon>Glomerellales</taxon>
        <taxon>Glomerellaceae</taxon>
        <taxon>Colletotrichum</taxon>
        <taxon>Colletotrichum acutatum species complex</taxon>
    </lineage>
</organism>
<evidence type="ECO:0000256" key="1">
    <source>
        <dbReference type="SAM" id="MobiDB-lite"/>
    </source>
</evidence>
<dbReference type="Proteomes" id="UP001243989">
    <property type="component" value="Unassembled WGS sequence"/>
</dbReference>
<feature type="compositionally biased region" description="Polar residues" evidence="1">
    <location>
        <begin position="144"/>
        <end position="154"/>
    </location>
</feature>
<feature type="region of interest" description="Disordered" evidence="1">
    <location>
        <begin position="68"/>
        <end position="112"/>
    </location>
</feature>
<evidence type="ECO:0000313" key="2">
    <source>
        <dbReference type="EMBL" id="KAK1640435.1"/>
    </source>
</evidence>
<comment type="caution">
    <text evidence="2">The sequence shown here is derived from an EMBL/GenBank/DDBJ whole genome shotgun (WGS) entry which is preliminary data.</text>
</comment>
<proteinExistence type="predicted"/>
<feature type="region of interest" description="Disordered" evidence="1">
    <location>
        <begin position="130"/>
        <end position="154"/>
    </location>
</feature>
<protein>
    <submittedName>
        <fullName evidence="2">Uncharacterized protein</fullName>
    </submittedName>
</protein>
<name>A0AAJ0EL05_9PEZI</name>
<gene>
    <name evidence="2" type="ORF">BDP81DRAFT_163330</name>
</gene>